<dbReference type="OrthoDB" id="2328572at2759"/>
<evidence type="ECO:0000313" key="4">
    <source>
        <dbReference type="EMBL" id="USP75031.1"/>
    </source>
</evidence>
<feature type="region of interest" description="Disordered" evidence="2">
    <location>
        <begin position="39"/>
        <end position="112"/>
    </location>
</feature>
<dbReference type="InterPro" id="IPR036864">
    <property type="entry name" value="Zn2-C6_fun-type_DNA-bd_sf"/>
</dbReference>
<protein>
    <recommendedName>
        <fullName evidence="3">Zn(2)-C6 fungal-type domain-containing protein</fullName>
    </recommendedName>
</protein>
<name>A0A9Q8Z337_CURCL</name>
<dbReference type="Proteomes" id="UP001056012">
    <property type="component" value="Chromosome 2"/>
</dbReference>
<dbReference type="GO" id="GO:0008270">
    <property type="term" value="F:zinc ion binding"/>
    <property type="evidence" value="ECO:0007669"/>
    <property type="project" value="InterPro"/>
</dbReference>
<feature type="domain" description="Zn(2)-C6 fungal-type" evidence="3">
    <location>
        <begin position="8"/>
        <end position="39"/>
    </location>
</feature>
<keyword evidence="5" id="KW-1185">Reference proteome</keyword>
<dbReference type="CDD" id="cd00067">
    <property type="entry name" value="GAL4"/>
    <property type="match status" value="1"/>
</dbReference>
<dbReference type="VEuPathDB" id="FungiDB:yc1106_02305"/>
<dbReference type="EMBL" id="CP089275">
    <property type="protein sequence ID" value="USP75031.1"/>
    <property type="molecule type" value="Genomic_DNA"/>
</dbReference>
<dbReference type="Pfam" id="PF00172">
    <property type="entry name" value="Zn_clus"/>
    <property type="match status" value="1"/>
</dbReference>
<feature type="compositionally biased region" description="Basic and acidic residues" evidence="2">
    <location>
        <begin position="75"/>
        <end position="84"/>
    </location>
</feature>
<dbReference type="AlphaFoldDB" id="A0A9Q8Z337"/>
<dbReference type="SUPFAM" id="SSF57701">
    <property type="entry name" value="Zn2/Cys6 DNA-binding domain"/>
    <property type="match status" value="1"/>
</dbReference>
<proteinExistence type="predicted"/>
<evidence type="ECO:0000313" key="5">
    <source>
        <dbReference type="Proteomes" id="UP001056012"/>
    </source>
</evidence>
<sequence length="422" mass="46067">MESLHRSACDECHDRKIKCTTNAPGACLNCQGTGRVCIFSPRDEMGRPRKAGRRAKDRSAADKTSSRSAAQKRASVSEKREEQRPLTPARSCSQSDLGALPQPAQHDTFQLPDNDFDMMSQHDFTFILENQAANFSTSASLPYSPSNDSSMNYFQHHNHVPKPEPLLLTPPISEHSKVPDKSLGLLPHTDGSGLPLDVYRQLSRLLFILRQECNRPWCIPGIYGTEEYVVRPGKEVFESASSLCDILHAVISGKSSENETIRPQHPMDHEDTHAMFVLALMGVAMLLDIYRLLGRTHSWAASPNPDCTDLAVAGQTPGPGTGGGPTTNILHHPMDPSGGSMGAGRSVTANHLTSILQLTTMDFHLARLASMLSDLSGGRDAIIGMQRAMKPLGGLEVSELLVEIKRTREEMRGSADSLLVKA</sequence>
<reference evidence="4" key="1">
    <citation type="submission" date="2021-12" db="EMBL/GenBank/DDBJ databases">
        <title>Curvularia clavata genome.</title>
        <authorList>
            <person name="Cao Y."/>
        </authorList>
    </citation>
    <scope>NUCLEOTIDE SEQUENCE</scope>
    <source>
        <strain evidence="4">Yc1106</strain>
    </source>
</reference>
<evidence type="ECO:0000259" key="3">
    <source>
        <dbReference type="PROSITE" id="PS50048"/>
    </source>
</evidence>
<dbReference type="Gene3D" id="4.10.240.10">
    <property type="entry name" value="Zn(2)-C6 fungal-type DNA-binding domain"/>
    <property type="match status" value="1"/>
</dbReference>
<dbReference type="PROSITE" id="PS00463">
    <property type="entry name" value="ZN2_CY6_FUNGAL_1"/>
    <property type="match status" value="1"/>
</dbReference>
<dbReference type="InterPro" id="IPR001138">
    <property type="entry name" value="Zn2Cys6_DnaBD"/>
</dbReference>
<organism evidence="4 5">
    <name type="scientific">Curvularia clavata</name>
    <dbReference type="NCBI Taxonomy" id="95742"/>
    <lineage>
        <taxon>Eukaryota</taxon>
        <taxon>Fungi</taxon>
        <taxon>Dikarya</taxon>
        <taxon>Ascomycota</taxon>
        <taxon>Pezizomycotina</taxon>
        <taxon>Dothideomycetes</taxon>
        <taxon>Pleosporomycetidae</taxon>
        <taxon>Pleosporales</taxon>
        <taxon>Pleosporineae</taxon>
        <taxon>Pleosporaceae</taxon>
        <taxon>Curvularia</taxon>
    </lineage>
</organism>
<keyword evidence="1" id="KW-0539">Nucleus</keyword>
<dbReference type="SMART" id="SM00066">
    <property type="entry name" value="GAL4"/>
    <property type="match status" value="1"/>
</dbReference>
<gene>
    <name evidence="4" type="ORF">yc1106_02305</name>
</gene>
<accession>A0A9Q8Z337</accession>
<evidence type="ECO:0000256" key="2">
    <source>
        <dbReference type="SAM" id="MobiDB-lite"/>
    </source>
</evidence>
<dbReference type="GO" id="GO:0000981">
    <property type="term" value="F:DNA-binding transcription factor activity, RNA polymerase II-specific"/>
    <property type="evidence" value="ECO:0007669"/>
    <property type="project" value="InterPro"/>
</dbReference>
<dbReference type="PROSITE" id="PS50048">
    <property type="entry name" value="ZN2_CY6_FUNGAL_2"/>
    <property type="match status" value="1"/>
</dbReference>
<evidence type="ECO:0000256" key="1">
    <source>
        <dbReference type="ARBA" id="ARBA00023242"/>
    </source>
</evidence>